<dbReference type="RefSeq" id="XP_073777931.1">
    <property type="nucleotide sequence ID" value="XM_073921830.1"/>
</dbReference>
<name>A0AC58H7H0_DANRE</name>
<sequence length="917" mass="100623">MKIQLLLTVCGLWCAVHHGQCSEQRHKHTQNTQPEGDTHTEKRTEHQASVSSPLFISAVDSSSSSSSSRVTHIFPVPAAPCVCGSSCSSSSSSTCAAAEESLCDAPLSFPAGQESVSIRQSRKHSKESSGKRSNTSRILKEQGSSSTADTDHTPPCRDQQIPTFEEWSKIMMEEEKSQVSQHLSQSLHNTGKKLQQIFTNYASVECGAKILSSNPEAKSTSAILMENMDMYMLNPCNNKIWFTIELCQPIQVRQLDIANFEIFSSNPREFLVSISDRYPTKKWVRLGTFRARDERTVQSFPLDEHQFARYIKVELLSHFGSEHFCPLSLIRVFGTSMMEEYELNSESSDRHTHTQEDHDYDQSAESEHQSSRNLIGSAKDALFTMVNNIAANVIGAHPKTAGRSGNSSSEGLNRTGALSPEESHSTNRSVGQSGVSAAVSASPESLSVAPEEQQIVTLLPEAEDEPDADVHEHTHTLQDGRTHTLHDKYWHTHTLQEYLLQRCSAPEVISPTPTPLTHIHTHPSSDAQLESGASFSVTEPLEPGCVSECTADTHTSEEDTEPSSSSSQGAPSGPAAPADAPLDSPEPADASLDTPPEDSSDVEPPDATLDLADPQNASTAAHSGNQKESVFMRLSNRIRVLEMNMSLSGRYLEQLSQRYRRQVEEMQRAFNNTIIKLQNTTTMAEEQDQRQTDSIQALQAQLENVSVLLLQLSVSVDQLQQEVWDRQVYLLLCVLLCVLLVLLLCVHQRQLRETAAAHTHTHTSCSTTDRECSGDGGVCVRRRASDPPALSALLAAKAVCERATGPEHPAVSKKSSKLAVPECVSAAVCPQVSMHQECVRVEDVLSDGSSEGSQADDTLFCGISSCTHLCDALPAAARWTHTTHTSQRRRGGRRPAERLQRTHTHTPPQRRGPLLEP</sequence>
<evidence type="ECO:0000313" key="2">
    <source>
        <dbReference type="RefSeq" id="XP_073777931.1"/>
    </source>
</evidence>
<keyword evidence="1" id="KW-1185">Reference proteome</keyword>
<gene>
    <name evidence="2" type="primary">LOC141377515</name>
</gene>
<evidence type="ECO:0000313" key="1">
    <source>
        <dbReference type="Proteomes" id="UP000000437"/>
    </source>
</evidence>
<proteinExistence type="predicted"/>
<reference evidence="2" key="1">
    <citation type="submission" date="2025-08" db="UniProtKB">
        <authorList>
            <consortium name="RefSeq"/>
        </authorList>
    </citation>
    <scope>IDENTIFICATION</scope>
    <source>
        <strain evidence="2">Tuebingen</strain>
        <tissue evidence="2">Fibroblasts and whole tissue</tissue>
    </source>
</reference>
<accession>A0AC58H7H0</accession>
<protein>
    <submittedName>
        <fullName evidence="2">SUN domain-containing ossification factor-like isoform X1</fullName>
    </submittedName>
</protein>
<organism evidence="1 2">
    <name type="scientific">Danio rerio</name>
    <name type="common">Zebrafish</name>
    <name type="synonym">Brachydanio rerio</name>
    <dbReference type="NCBI Taxonomy" id="7955"/>
    <lineage>
        <taxon>Eukaryota</taxon>
        <taxon>Metazoa</taxon>
        <taxon>Chordata</taxon>
        <taxon>Craniata</taxon>
        <taxon>Vertebrata</taxon>
        <taxon>Euteleostomi</taxon>
        <taxon>Actinopterygii</taxon>
        <taxon>Neopterygii</taxon>
        <taxon>Teleostei</taxon>
        <taxon>Ostariophysi</taxon>
        <taxon>Cypriniformes</taxon>
        <taxon>Danionidae</taxon>
        <taxon>Danioninae</taxon>
        <taxon>Danio</taxon>
    </lineage>
</organism>
<dbReference type="Proteomes" id="UP000000437">
    <property type="component" value="Chromosome 2"/>
</dbReference>